<feature type="domain" description="USP" evidence="9">
    <location>
        <begin position="39"/>
        <end position="335"/>
    </location>
</feature>
<evidence type="ECO:0000256" key="5">
    <source>
        <dbReference type="ARBA" id="ARBA00022786"/>
    </source>
</evidence>
<comment type="caution">
    <text evidence="10">The sequence shown here is derived from an EMBL/GenBank/DDBJ whole genome shotgun (WGS) entry which is preliminary data.</text>
</comment>
<evidence type="ECO:0000256" key="1">
    <source>
        <dbReference type="ARBA" id="ARBA00000707"/>
    </source>
</evidence>
<evidence type="ECO:0000256" key="2">
    <source>
        <dbReference type="ARBA" id="ARBA00009085"/>
    </source>
</evidence>
<dbReference type="InterPro" id="IPR050164">
    <property type="entry name" value="Peptidase_C19"/>
</dbReference>
<name>A0AAD4IIP1_9PLEO</name>
<comment type="catalytic activity">
    <reaction evidence="1">
        <text>Thiol-dependent hydrolysis of ester, thioester, amide, peptide and isopeptide bonds formed by the C-terminal Gly of ubiquitin (a 76-residue protein attached to proteins as an intracellular targeting signal).</text>
        <dbReference type="EC" id="3.4.19.12"/>
    </reaction>
</comment>
<dbReference type="CDD" id="cd02257">
    <property type="entry name" value="Peptidase_C19"/>
    <property type="match status" value="1"/>
</dbReference>
<dbReference type="PROSITE" id="PS50235">
    <property type="entry name" value="USP_3"/>
    <property type="match status" value="1"/>
</dbReference>
<evidence type="ECO:0000256" key="6">
    <source>
        <dbReference type="ARBA" id="ARBA00022801"/>
    </source>
</evidence>
<sequence length="339" mass="37333">MPGESESSDDEKISSVDDLSEEKMKQLEKQLKKEETDQPGSTLTHCPACAVKALVLCYWGNQNLHSSGQPNALPLANPELARVHNVDGMLQRFTPGAAAAGANAQEDPEEMQTRLLTACLESVNYHHPANTDWKARYDALFILQLECIWSCATCNTVVNPLPPGTNEDGVGFNNIGINPMGTPDSLNAAIYRFFEPADLGIRSCTQCNTPQRRNQTLRIEASPEYLRIKISIVDFVNLAMVKNFNPVALPNLLDLSEYQATRAVSSLKYKLSSVISHSGETLDAGHWVASVRGPREVFYINDGVAVQKLSFELRANPQMYGTSGTQAVVLMYKRFPANN</sequence>
<dbReference type="Pfam" id="PF00443">
    <property type="entry name" value="UCH"/>
    <property type="match status" value="1"/>
</dbReference>
<dbReference type="Proteomes" id="UP001199106">
    <property type="component" value="Unassembled WGS sequence"/>
</dbReference>
<dbReference type="AlphaFoldDB" id="A0AAD4IIP1"/>
<dbReference type="PANTHER" id="PTHR24006:SF758">
    <property type="entry name" value="UBIQUITIN CARBOXYL-TERMINAL HYDROLASE 36"/>
    <property type="match status" value="1"/>
</dbReference>
<dbReference type="EMBL" id="JAANER010000001">
    <property type="protein sequence ID" value="KAG9195597.1"/>
    <property type="molecule type" value="Genomic_DNA"/>
</dbReference>
<comment type="similarity">
    <text evidence="2">Belongs to the peptidase C19 family.</text>
</comment>
<dbReference type="GO" id="GO:0016579">
    <property type="term" value="P:protein deubiquitination"/>
    <property type="evidence" value="ECO:0007669"/>
    <property type="project" value="InterPro"/>
</dbReference>
<keyword evidence="5" id="KW-0833">Ubl conjugation pathway</keyword>
<feature type="compositionally biased region" description="Basic and acidic residues" evidence="8">
    <location>
        <begin position="10"/>
        <end position="36"/>
    </location>
</feature>
<keyword evidence="6" id="KW-0378">Hydrolase</keyword>
<feature type="region of interest" description="Disordered" evidence="8">
    <location>
        <begin position="1"/>
        <end position="42"/>
    </location>
</feature>
<dbReference type="PANTHER" id="PTHR24006">
    <property type="entry name" value="UBIQUITIN CARBOXYL-TERMINAL HYDROLASE"/>
    <property type="match status" value="1"/>
</dbReference>
<dbReference type="GO" id="GO:0004843">
    <property type="term" value="F:cysteine-type deubiquitinase activity"/>
    <property type="evidence" value="ECO:0007669"/>
    <property type="project" value="UniProtKB-EC"/>
</dbReference>
<reference evidence="10" key="1">
    <citation type="submission" date="2021-07" db="EMBL/GenBank/DDBJ databases">
        <title>Genome Resource of American Ginseng Black Spot Pathogen Alternaria panax.</title>
        <authorList>
            <person name="Qiu C."/>
            <person name="Wang W."/>
            <person name="Liu Z."/>
        </authorList>
    </citation>
    <scope>NUCLEOTIDE SEQUENCE</scope>
    <source>
        <strain evidence="10">BNCC115425</strain>
    </source>
</reference>
<evidence type="ECO:0000256" key="8">
    <source>
        <dbReference type="SAM" id="MobiDB-lite"/>
    </source>
</evidence>
<keyword evidence="11" id="KW-1185">Reference proteome</keyword>
<evidence type="ECO:0000256" key="3">
    <source>
        <dbReference type="ARBA" id="ARBA00012759"/>
    </source>
</evidence>
<evidence type="ECO:0000256" key="4">
    <source>
        <dbReference type="ARBA" id="ARBA00022670"/>
    </source>
</evidence>
<evidence type="ECO:0000259" key="9">
    <source>
        <dbReference type="PROSITE" id="PS50235"/>
    </source>
</evidence>
<dbReference type="GO" id="GO:0005634">
    <property type="term" value="C:nucleus"/>
    <property type="evidence" value="ECO:0007669"/>
    <property type="project" value="TreeGrafter"/>
</dbReference>
<dbReference type="InterPro" id="IPR038765">
    <property type="entry name" value="Papain-like_cys_pep_sf"/>
</dbReference>
<proteinExistence type="inferred from homology"/>
<organism evidence="10 11">
    <name type="scientific">Alternaria panax</name>
    <dbReference type="NCBI Taxonomy" id="48097"/>
    <lineage>
        <taxon>Eukaryota</taxon>
        <taxon>Fungi</taxon>
        <taxon>Dikarya</taxon>
        <taxon>Ascomycota</taxon>
        <taxon>Pezizomycotina</taxon>
        <taxon>Dothideomycetes</taxon>
        <taxon>Pleosporomycetidae</taxon>
        <taxon>Pleosporales</taxon>
        <taxon>Pleosporineae</taxon>
        <taxon>Pleosporaceae</taxon>
        <taxon>Alternaria</taxon>
        <taxon>Alternaria sect. Panax</taxon>
    </lineage>
</organism>
<dbReference type="EC" id="3.4.19.12" evidence="3"/>
<evidence type="ECO:0000313" key="11">
    <source>
        <dbReference type="Proteomes" id="UP001199106"/>
    </source>
</evidence>
<protein>
    <recommendedName>
        <fullName evidence="3">ubiquitinyl hydrolase 1</fullName>
        <ecNumber evidence="3">3.4.19.12</ecNumber>
    </recommendedName>
</protein>
<dbReference type="InterPro" id="IPR028889">
    <property type="entry name" value="USP"/>
</dbReference>
<accession>A0AAD4IIP1</accession>
<keyword evidence="4" id="KW-0645">Protease</keyword>
<dbReference type="GO" id="GO:0005829">
    <property type="term" value="C:cytosol"/>
    <property type="evidence" value="ECO:0007669"/>
    <property type="project" value="TreeGrafter"/>
</dbReference>
<dbReference type="InterPro" id="IPR001394">
    <property type="entry name" value="Peptidase_C19_UCH"/>
</dbReference>
<evidence type="ECO:0000313" key="10">
    <source>
        <dbReference type="EMBL" id="KAG9195597.1"/>
    </source>
</evidence>
<gene>
    <name evidence="10" type="ORF">G6011_00718</name>
</gene>
<keyword evidence="7" id="KW-0788">Thiol protease</keyword>
<evidence type="ECO:0000256" key="7">
    <source>
        <dbReference type="ARBA" id="ARBA00022807"/>
    </source>
</evidence>
<dbReference type="Gene3D" id="3.90.70.10">
    <property type="entry name" value="Cysteine proteinases"/>
    <property type="match status" value="1"/>
</dbReference>
<dbReference type="GO" id="GO:0006508">
    <property type="term" value="P:proteolysis"/>
    <property type="evidence" value="ECO:0007669"/>
    <property type="project" value="UniProtKB-KW"/>
</dbReference>
<dbReference type="SUPFAM" id="SSF54001">
    <property type="entry name" value="Cysteine proteinases"/>
    <property type="match status" value="1"/>
</dbReference>